<reference evidence="2 3" key="1">
    <citation type="journal article" date="2017" name="Int. J. Syst. Evol. Microbiol.">
        <title>Erythrobacter aquimixticola sp. nov., isolated from the junction between the ocean and a freshwater spring.</title>
        <authorList>
            <person name="Park S."/>
            <person name="Jung Y.T."/>
            <person name="Choi S.J."/>
            <person name="Yoon J.H."/>
        </authorList>
    </citation>
    <scope>NUCLEOTIDE SEQUENCE [LARGE SCALE GENOMIC DNA]</scope>
    <source>
        <strain evidence="2 3">JSSK-14</strain>
    </source>
</reference>
<proteinExistence type="predicted"/>
<sequence>MRQVLYISTAPGLSESDVDAILQSSRRNNPAAGITGFLIYNGRNFIQLLEGEEARVFALLRKLSYDPRHTGIVKLASSDVGARTCPDWSMQRIRLNQDVDARSSTLDGELPEALAPQIRRIVLNFVALN</sequence>
<dbReference type="SUPFAM" id="SSF54975">
    <property type="entry name" value="Acylphosphatase/BLUF domain-like"/>
    <property type="match status" value="1"/>
</dbReference>
<dbReference type="PROSITE" id="PS50925">
    <property type="entry name" value="BLUF"/>
    <property type="match status" value="1"/>
</dbReference>
<dbReference type="InterPro" id="IPR036046">
    <property type="entry name" value="Acylphosphatase-like_dom_sf"/>
</dbReference>
<protein>
    <submittedName>
        <fullName evidence="2">BLUF domain-containing protein</fullName>
    </submittedName>
</protein>
<dbReference type="OrthoDB" id="196105at2"/>
<comment type="caution">
    <text evidence="2">The sequence shown here is derived from an EMBL/GenBank/DDBJ whole genome shotgun (WGS) entry which is preliminary data.</text>
</comment>
<organism evidence="2 3">
    <name type="scientific">Aurantiacibacter aquimixticola</name>
    <dbReference type="NCBI Taxonomy" id="1958945"/>
    <lineage>
        <taxon>Bacteria</taxon>
        <taxon>Pseudomonadati</taxon>
        <taxon>Pseudomonadota</taxon>
        <taxon>Alphaproteobacteria</taxon>
        <taxon>Sphingomonadales</taxon>
        <taxon>Erythrobacteraceae</taxon>
        <taxon>Aurantiacibacter</taxon>
    </lineage>
</organism>
<dbReference type="GO" id="GO:0009882">
    <property type="term" value="F:blue light photoreceptor activity"/>
    <property type="evidence" value="ECO:0007669"/>
    <property type="project" value="InterPro"/>
</dbReference>
<name>A0A419RUW3_9SPHN</name>
<dbReference type="GO" id="GO:0071949">
    <property type="term" value="F:FAD binding"/>
    <property type="evidence" value="ECO:0007669"/>
    <property type="project" value="InterPro"/>
</dbReference>
<feature type="domain" description="BLUF" evidence="1">
    <location>
        <begin position="1"/>
        <end position="91"/>
    </location>
</feature>
<evidence type="ECO:0000313" key="2">
    <source>
        <dbReference type="EMBL" id="RJY09576.1"/>
    </source>
</evidence>
<dbReference type="Gene3D" id="3.30.70.100">
    <property type="match status" value="1"/>
</dbReference>
<dbReference type="RefSeq" id="WP_120048587.1">
    <property type="nucleotide sequence ID" value="NZ_RAHX01000001.1"/>
</dbReference>
<evidence type="ECO:0000259" key="1">
    <source>
        <dbReference type="PROSITE" id="PS50925"/>
    </source>
</evidence>
<accession>A0A419RUW3</accession>
<keyword evidence="3" id="KW-1185">Reference proteome</keyword>
<evidence type="ECO:0000313" key="3">
    <source>
        <dbReference type="Proteomes" id="UP000285232"/>
    </source>
</evidence>
<dbReference type="AlphaFoldDB" id="A0A419RUW3"/>
<gene>
    <name evidence="2" type="ORF">D6201_09580</name>
</gene>
<dbReference type="InterPro" id="IPR007024">
    <property type="entry name" value="BLUF_domain"/>
</dbReference>
<dbReference type="EMBL" id="RAHX01000001">
    <property type="protein sequence ID" value="RJY09576.1"/>
    <property type="molecule type" value="Genomic_DNA"/>
</dbReference>
<dbReference type="SMART" id="SM01034">
    <property type="entry name" value="BLUF"/>
    <property type="match status" value="1"/>
</dbReference>
<dbReference type="Proteomes" id="UP000285232">
    <property type="component" value="Unassembled WGS sequence"/>
</dbReference>
<dbReference type="Pfam" id="PF04940">
    <property type="entry name" value="BLUF"/>
    <property type="match status" value="1"/>
</dbReference>